<evidence type="ECO:0000313" key="15">
    <source>
        <dbReference type="Proteomes" id="UP000001064"/>
    </source>
</evidence>
<keyword evidence="9 11" id="KW-0072">Autophagy</keyword>
<dbReference type="AlphaFoldDB" id="F0ZY21"/>
<dbReference type="GO" id="GO:0015031">
    <property type="term" value="P:protein transport"/>
    <property type="evidence" value="ECO:0007669"/>
    <property type="project" value="UniProtKB-KW"/>
</dbReference>
<dbReference type="VEuPathDB" id="AmoebaDB:DICPUDRAFT_99299"/>
<feature type="region of interest" description="Disordered" evidence="12">
    <location>
        <begin position="82"/>
        <end position="112"/>
    </location>
</feature>
<feature type="compositionally biased region" description="Low complexity" evidence="12">
    <location>
        <begin position="411"/>
        <end position="423"/>
    </location>
</feature>
<dbReference type="InterPro" id="IPR005078">
    <property type="entry name" value="Peptidase_C54"/>
</dbReference>
<feature type="domain" description="Peptidase C54 catalytic" evidence="13">
    <location>
        <begin position="1"/>
        <end position="330"/>
    </location>
</feature>
<comment type="function">
    <text evidence="11">Cysteine protease that plays a key role in autophagy by mediating both proteolytic activation and delipidation of ATG8 family proteins.</text>
</comment>
<gene>
    <name evidence="14" type="ORF">DICPUDRAFT_99299</name>
</gene>
<dbReference type="OrthoDB" id="2960936at2759"/>
<dbReference type="MEROPS" id="C54.A08"/>
<evidence type="ECO:0000256" key="4">
    <source>
        <dbReference type="ARBA" id="ARBA00022490"/>
    </source>
</evidence>
<dbReference type="GO" id="GO:0005737">
    <property type="term" value="C:cytoplasm"/>
    <property type="evidence" value="ECO:0000318"/>
    <property type="project" value="GO_Central"/>
</dbReference>
<evidence type="ECO:0000256" key="1">
    <source>
        <dbReference type="ARBA" id="ARBA00004496"/>
    </source>
</evidence>
<keyword evidence="15" id="KW-1185">Reference proteome</keyword>
<dbReference type="PANTHER" id="PTHR22624:SF58">
    <property type="entry name" value="CYSTEINE PROTEASE ATG4"/>
    <property type="match status" value="1"/>
</dbReference>
<protein>
    <recommendedName>
        <fullName evidence="11">Cysteine protease</fullName>
        <ecNumber evidence="11">3.4.22.-</ecNumber>
    </recommendedName>
</protein>
<dbReference type="PANTHER" id="PTHR22624">
    <property type="entry name" value="CYSTEINE PROTEASE ATG4"/>
    <property type="match status" value="1"/>
</dbReference>
<comment type="similarity">
    <text evidence="2 11">Belongs to the peptidase C54 family.</text>
</comment>
<evidence type="ECO:0000256" key="3">
    <source>
        <dbReference type="ARBA" id="ARBA00022448"/>
    </source>
</evidence>
<evidence type="ECO:0000256" key="12">
    <source>
        <dbReference type="SAM" id="MobiDB-lite"/>
    </source>
</evidence>
<reference evidence="15" key="1">
    <citation type="journal article" date="2011" name="Genome Biol.">
        <title>Comparative genomics of the social amoebae Dictyostelium discoideum and Dictyostelium purpureum.</title>
        <authorList>
            <consortium name="US DOE Joint Genome Institute (JGI-PGF)"/>
            <person name="Sucgang R."/>
            <person name="Kuo A."/>
            <person name="Tian X."/>
            <person name="Salerno W."/>
            <person name="Parikh A."/>
            <person name="Feasley C.L."/>
            <person name="Dalin E."/>
            <person name="Tu H."/>
            <person name="Huang E."/>
            <person name="Barry K."/>
            <person name="Lindquist E."/>
            <person name="Shapiro H."/>
            <person name="Bruce D."/>
            <person name="Schmutz J."/>
            <person name="Salamov A."/>
            <person name="Fey P."/>
            <person name="Gaudet P."/>
            <person name="Anjard C."/>
            <person name="Babu M.M."/>
            <person name="Basu S."/>
            <person name="Bushmanova Y."/>
            <person name="van der Wel H."/>
            <person name="Katoh-Kurasawa M."/>
            <person name="Dinh C."/>
            <person name="Coutinho P.M."/>
            <person name="Saito T."/>
            <person name="Elias M."/>
            <person name="Schaap P."/>
            <person name="Kay R.R."/>
            <person name="Henrissat B."/>
            <person name="Eichinger L."/>
            <person name="Rivero F."/>
            <person name="Putnam N.H."/>
            <person name="West C.M."/>
            <person name="Loomis W.F."/>
            <person name="Chisholm R.L."/>
            <person name="Shaulsky G."/>
            <person name="Strassmann J.E."/>
            <person name="Queller D.C."/>
            <person name="Kuspa A."/>
            <person name="Grigoriev I.V."/>
        </authorList>
    </citation>
    <scope>NUCLEOTIDE SEQUENCE [LARGE SCALE GENOMIC DNA]</scope>
    <source>
        <strain evidence="15">QSDP1</strain>
    </source>
</reference>
<dbReference type="GO" id="GO:0019786">
    <property type="term" value="F:protein-phosphatidylethanolamide deconjugating activity"/>
    <property type="evidence" value="ECO:0000318"/>
    <property type="project" value="GO_Central"/>
</dbReference>
<keyword evidence="3" id="KW-0813">Transport</keyword>
<keyword evidence="7" id="KW-0788">Thiol protease</keyword>
<proteinExistence type="inferred from homology"/>
<keyword evidence="5 11" id="KW-0645">Protease</keyword>
<evidence type="ECO:0000259" key="13">
    <source>
        <dbReference type="Pfam" id="PF03416"/>
    </source>
</evidence>
<dbReference type="Pfam" id="PF03416">
    <property type="entry name" value="Peptidase_C54"/>
    <property type="match status" value="1"/>
</dbReference>
<dbReference type="KEGG" id="dpp:DICPUDRAFT_99299"/>
<evidence type="ECO:0000256" key="8">
    <source>
        <dbReference type="ARBA" id="ARBA00022927"/>
    </source>
</evidence>
<dbReference type="GO" id="GO:0004197">
    <property type="term" value="F:cysteine-type endopeptidase activity"/>
    <property type="evidence" value="ECO:0000318"/>
    <property type="project" value="GO_Central"/>
</dbReference>
<keyword evidence="8 11" id="KW-0653">Protein transport</keyword>
<accession>F0ZY21</accession>
<comment type="catalytic activity">
    <reaction evidence="10">
        <text>[protein]-C-terminal L-amino acid-glycyl-phosphatidylethanolamide + H2O = [protein]-C-terminal L-amino acid-glycine + a 1,2-diacyl-sn-glycero-3-phosphoethanolamine</text>
        <dbReference type="Rhea" id="RHEA:67548"/>
        <dbReference type="Rhea" id="RHEA-COMP:17323"/>
        <dbReference type="Rhea" id="RHEA-COMP:17324"/>
        <dbReference type="ChEBI" id="CHEBI:15377"/>
        <dbReference type="ChEBI" id="CHEBI:64612"/>
        <dbReference type="ChEBI" id="CHEBI:172940"/>
        <dbReference type="ChEBI" id="CHEBI:172941"/>
    </reaction>
    <physiologicalReaction direction="left-to-right" evidence="10">
        <dbReference type="Rhea" id="RHEA:67549"/>
    </physiologicalReaction>
</comment>
<organism evidence="14 15">
    <name type="scientific">Dictyostelium purpureum</name>
    <name type="common">Slime mold</name>
    <dbReference type="NCBI Taxonomy" id="5786"/>
    <lineage>
        <taxon>Eukaryota</taxon>
        <taxon>Amoebozoa</taxon>
        <taxon>Evosea</taxon>
        <taxon>Eumycetozoa</taxon>
        <taxon>Dictyostelia</taxon>
        <taxon>Dictyosteliales</taxon>
        <taxon>Dictyosteliaceae</taxon>
        <taxon>Dictyostelium</taxon>
    </lineage>
</organism>
<dbReference type="InterPro" id="IPR038765">
    <property type="entry name" value="Papain-like_cys_pep_sf"/>
</dbReference>
<dbReference type="EC" id="3.4.22.-" evidence="11"/>
<dbReference type="InterPro" id="IPR046792">
    <property type="entry name" value="Peptidase_C54_cat"/>
</dbReference>
<dbReference type="RefSeq" id="XP_003292315.1">
    <property type="nucleotide sequence ID" value="XM_003292267.1"/>
</dbReference>
<dbReference type="Proteomes" id="UP000001064">
    <property type="component" value="Unassembled WGS sequence"/>
</dbReference>
<dbReference type="EMBL" id="GL871272">
    <property type="protein sequence ID" value="EGC31168.1"/>
    <property type="molecule type" value="Genomic_DNA"/>
</dbReference>
<dbReference type="InParanoid" id="F0ZY21"/>
<evidence type="ECO:0000256" key="5">
    <source>
        <dbReference type="ARBA" id="ARBA00022670"/>
    </source>
</evidence>
<dbReference type="GO" id="GO:0035973">
    <property type="term" value="P:aggrephagy"/>
    <property type="evidence" value="ECO:0000318"/>
    <property type="project" value="GO_Central"/>
</dbReference>
<dbReference type="STRING" id="5786.F0ZY21"/>
<dbReference type="GO" id="GO:0000423">
    <property type="term" value="P:mitophagy"/>
    <property type="evidence" value="ECO:0000318"/>
    <property type="project" value="GO_Central"/>
</dbReference>
<feature type="compositionally biased region" description="Polar residues" evidence="12">
    <location>
        <begin position="424"/>
        <end position="435"/>
    </location>
</feature>
<dbReference type="GO" id="GO:0034727">
    <property type="term" value="P:piecemeal microautophagy of the nucleus"/>
    <property type="evidence" value="ECO:0000318"/>
    <property type="project" value="GO_Central"/>
</dbReference>
<comment type="subcellular location">
    <subcellularLocation>
        <location evidence="1 11">Cytoplasm</location>
    </subcellularLocation>
</comment>
<dbReference type="SUPFAM" id="SSF54001">
    <property type="entry name" value="Cysteine proteinases"/>
    <property type="match status" value="1"/>
</dbReference>
<evidence type="ECO:0000256" key="7">
    <source>
        <dbReference type="ARBA" id="ARBA00022807"/>
    </source>
</evidence>
<dbReference type="GO" id="GO:0016485">
    <property type="term" value="P:protein processing"/>
    <property type="evidence" value="ECO:0000318"/>
    <property type="project" value="GO_Central"/>
</dbReference>
<evidence type="ECO:0000256" key="10">
    <source>
        <dbReference type="ARBA" id="ARBA00029362"/>
    </source>
</evidence>
<evidence type="ECO:0000256" key="6">
    <source>
        <dbReference type="ARBA" id="ARBA00022801"/>
    </source>
</evidence>
<name>F0ZY21_DICPU</name>
<keyword evidence="6 11" id="KW-0378">Hydrolase</keyword>
<sequence length="465" mass="54254">MLRTGQMILARALLKHVYPDNVIINHQERIRINSKYNQVLKWFSDYQSKEHLYGIHQIVHMKKAMEKKIRQKALENYARRKQQLQQQQQQRYGKNSVRVRIDNYSDSSSDSEDEWDNVEEWLAPTKISNVLRQLVKNQNLDDLEMYVPNDGVIYREYINQLCNPYYFNNYKNNDQNNQNNLSMNQSPPSRVPSEVFNHPLSVNDDDQDYYHFNPNKWKSLIIMIPLKLGVDRINTSYIRKLKSILSIPQSLGFIGGKPKQSFYFIGFQDDQVIYLDPHFVQDTVDPSSNNYSETFCGCIPQKMSFSNIDPSLSVGFYCKDKSSFDDLCDRLSKLENDEFPIISISNKLPDYQLEVDLVEDFYENLAGATSVTTANQNFNNNIANLNPNMNTSVKFGSFDTDDEFQLVNNNKFNNNNNNNSINNKQLPKSHQQSTKQQKDKEQFSAIYSHPPNFSSDDEIDDFTFV</sequence>
<evidence type="ECO:0000256" key="2">
    <source>
        <dbReference type="ARBA" id="ARBA00010958"/>
    </source>
</evidence>
<keyword evidence="4 11" id="KW-0963">Cytoplasm</keyword>
<dbReference type="GeneID" id="10507958"/>
<evidence type="ECO:0000313" key="14">
    <source>
        <dbReference type="EMBL" id="EGC31168.1"/>
    </source>
</evidence>
<feature type="region of interest" description="Disordered" evidence="12">
    <location>
        <begin position="411"/>
        <end position="441"/>
    </location>
</feature>
<evidence type="ECO:0000256" key="11">
    <source>
        <dbReference type="RuleBase" id="RU363115"/>
    </source>
</evidence>
<dbReference type="eggNOG" id="KOG2674">
    <property type="taxonomic scope" value="Eukaryota"/>
</dbReference>
<dbReference type="GO" id="GO:0000045">
    <property type="term" value="P:autophagosome assembly"/>
    <property type="evidence" value="ECO:0000318"/>
    <property type="project" value="GO_Central"/>
</dbReference>
<evidence type="ECO:0000256" key="9">
    <source>
        <dbReference type="ARBA" id="ARBA00023006"/>
    </source>
</evidence>